<dbReference type="AlphaFoldDB" id="A0A6M8T0K6"/>
<keyword evidence="7" id="KW-0472">Membrane</keyword>
<dbReference type="InterPro" id="IPR036890">
    <property type="entry name" value="HATPase_C_sf"/>
</dbReference>
<dbReference type="CDD" id="cd00082">
    <property type="entry name" value="HisKA"/>
    <property type="match status" value="1"/>
</dbReference>
<dbReference type="InterPro" id="IPR036641">
    <property type="entry name" value="HPT_dom_sf"/>
</dbReference>
<dbReference type="SMART" id="SM00388">
    <property type="entry name" value="HisKA"/>
    <property type="match status" value="1"/>
</dbReference>
<dbReference type="SMART" id="SM00387">
    <property type="entry name" value="HATPase_c"/>
    <property type="match status" value="1"/>
</dbReference>
<evidence type="ECO:0000256" key="3">
    <source>
        <dbReference type="ARBA" id="ARBA00022553"/>
    </source>
</evidence>
<dbReference type="PANTHER" id="PTHR43047">
    <property type="entry name" value="TWO-COMPONENT HISTIDINE PROTEIN KINASE"/>
    <property type="match status" value="1"/>
</dbReference>
<dbReference type="RefSeq" id="WP_173534039.1">
    <property type="nucleotide sequence ID" value="NZ_CP054143.1"/>
</dbReference>
<dbReference type="KEGG" id="dee:HQN60_12915"/>
<accession>A0A6M8T0K6</accession>
<proteinExistence type="predicted"/>
<evidence type="ECO:0000259" key="9">
    <source>
        <dbReference type="PROSITE" id="PS50110"/>
    </source>
</evidence>
<dbReference type="InterPro" id="IPR005467">
    <property type="entry name" value="His_kinase_dom"/>
</dbReference>
<evidence type="ECO:0000313" key="10">
    <source>
        <dbReference type="EMBL" id="QKJ67537.1"/>
    </source>
</evidence>
<dbReference type="GO" id="GO:0005886">
    <property type="term" value="C:plasma membrane"/>
    <property type="evidence" value="ECO:0007669"/>
    <property type="project" value="TreeGrafter"/>
</dbReference>
<gene>
    <name evidence="10" type="ORF">HQN60_12915</name>
</gene>
<dbReference type="Proteomes" id="UP000504844">
    <property type="component" value="Chromosome"/>
</dbReference>
<dbReference type="CDD" id="cd17546">
    <property type="entry name" value="REC_hyHK_CKI1_RcsC-like"/>
    <property type="match status" value="1"/>
</dbReference>
<dbReference type="SUPFAM" id="SSF52172">
    <property type="entry name" value="CheY-like"/>
    <property type="match status" value="1"/>
</dbReference>
<comment type="catalytic activity">
    <reaction evidence="1">
        <text>ATP + protein L-histidine = ADP + protein N-phospho-L-histidine.</text>
        <dbReference type="EC" id="2.7.13.3"/>
    </reaction>
</comment>
<name>A0A6M8T0K6_9NEIS</name>
<dbReference type="Gene3D" id="1.10.287.130">
    <property type="match status" value="1"/>
</dbReference>
<evidence type="ECO:0000256" key="4">
    <source>
        <dbReference type="ARBA" id="ARBA00022679"/>
    </source>
</evidence>
<evidence type="ECO:0000256" key="7">
    <source>
        <dbReference type="SAM" id="Phobius"/>
    </source>
</evidence>
<evidence type="ECO:0000256" key="6">
    <source>
        <dbReference type="PROSITE-ProRule" id="PRU00169"/>
    </source>
</evidence>
<keyword evidence="4" id="KW-0808">Transferase</keyword>
<dbReference type="InterPro" id="IPR036097">
    <property type="entry name" value="HisK_dim/P_sf"/>
</dbReference>
<dbReference type="InterPro" id="IPR003594">
    <property type="entry name" value="HATPase_dom"/>
</dbReference>
<dbReference type="SMART" id="SM00448">
    <property type="entry name" value="REC"/>
    <property type="match status" value="1"/>
</dbReference>
<keyword evidence="11" id="KW-1185">Reference proteome</keyword>
<dbReference type="InterPro" id="IPR004358">
    <property type="entry name" value="Sig_transdc_His_kin-like_C"/>
</dbReference>
<evidence type="ECO:0000256" key="1">
    <source>
        <dbReference type="ARBA" id="ARBA00000085"/>
    </source>
</evidence>
<evidence type="ECO:0000313" key="11">
    <source>
        <dbReference type="Proteomes" id="UP000504844"/>
    </source>
</evidence>
<dbReference type="Pfam" id="PF02518">
    <property type="entry name" value="HATPase_c"/>
    <property type="match status" value="1"/>
</dbReference>
<organism evidence="10 11">
    <name type="scientific">Deefgea piscis</name>
    <dbReference type="NCBI Taxonomy" id="2739061"/>
    <lineage>
        <taxon>Bacteria</taxon>
        <taxon>Pseudomonadati</taxon>
        <taxon>Pseudomonadota</taxon>
        <taxon>Betaproteobacteria</taxon>
        <taxon>Neisseriales</taxon>
        <taxon>Chitinibacteraceae</taxon>
        <taxon>Deefgea</taxon>
    </lineage>
</organism>
<dbReference type="EC" id="2.7.13.3" evidence="2"/>
<dbReference type="Gene3D" id="3.30.565.10">
    <property type="entry name" value="Histidine kinase-like ATPase, C-terminal domain"/>
    <property type="match status" value="1"/>
</dbReference>
<dbReference type="PROSITE" id="PS50109">
    <property type="entry name" value="HIS_KIN"/>
    <property type="match status" value="1"/>
</dbReference>
<feature type="modified residue" description="4-aspartylphosphate" evidence="6">
    <location>
        <position position="513"/>
    </location>
</feature>
<keyword evidence="7" id="KW-0812">Transmembrane</keyword>
<dbReference type="Pfam" id="PF00072">
    <property type="entry name" value="Response_reg"/>
    <property type="match status" value="1"/>
</dbReference>
<reference evidence="10 11" key="1">
    <citation type="submission" date="2020-05" db="EMBL/GenBank/DDBJ databases">
        <title>Complete genome sequence of Deefgea sp. D17.</title>
        <authorList>
            <person name="Bae J.-W."/>
            <person name="Han J.E."/>
        </authorList>
    </citation>
    <scope>NUCLEOTIDE SEQUENCE [LARGE SCALE GENOMIC DNA]</scope>
    <source>
        <strain evidence="10 11">D17</strain>
    </source>
</reference>
<feature type="transmembrane region" description="Helical" evidence="7">
    <location>
        <begin position="6"/>
        <end position="27"/>
    </location>
</feature>
<evidence type="ECO:0000256" key="5">
    <source>
        <dbReference type="ARBA" id="ARBA00022777"/>
    </source>
</evidence>
<dbReference type="SUPFAM" id="SSF47226">
    <property type="entry name" value="Histidine-containing phosphotransfer domain, HPT domain"/>
    <property type="match status" value="1"/>
</dbReference>
<feature type="domain" description="Histidine kinase" evidence="8">
    <location>
        <begin position="228"/>
        <end position="445"/>
    </location>
</feature>
<dbReference type="PROSITE" id="PS50110">
    <property type="entry name" value="RESPONSE_REGULATORY"/>
    <property type="match status" value="1"/>
</dbReference>
<feature type="transmembrane region" description="Helical" evidence="7">
    <location>
        <begin position="175"/>
        <end position="195"/>
    </location>
</feature>
<feature type="domain" description="Response regulatory" evidence="9">
    <location>
        <begin position="463"/>
        <end position="577"/>
    </location>
</feature>
<evidence type="ECO:0000259" key="8">
    <source>
        <dbReference type="PROSITE" id="PS50109"/>
    </source>
</evidence>
<keyword evidence="5" id="KW-0418">Kinase</keyword>
<dbReference type="EMBL" id="CP054143">
    <property type="protein sequence ID" value="QKJ67537.1"/>
    <property type="molecule type" value="Genomic_DNA"/>
</dbReference>
<dbReference type="GO" id="GO:0009927">
    <property type="term" value="F:histidine phosphotransfer kinase activity"/>
    <property type="evidence" value="ECO:0007669"/>
    <property type="project" value="TreeGrafter"/>
</dbReference>
<sequence length="711" mass="78508">MNHFKFRTTFCIVIGVLSLVSILVLSYEFKAQKLLNEFNSPAQQKLIKEARSGNRLFSFVVRAVDDAIKSPTPENLIAVKAAFAEFATLIRHYDSGQFSEYSNNPKFNANIAPLVQWAQKTEQSLPNLSAAQLPALASSMERVAPHLRIVVSSIDAQYNAGLEAKKDIFTSFSRYRFSLIVLLLTLMSGFAYFALRTLWRNQQTLVQLKAAEQSAQAANQAKSLFLASISHEMRTPLTTILGYAELAQANANSSNPAYLQHIIQASRHLQTLLGNVLDMSKIEAGHFALNPSQLDMPALMNDLQATFQPMARNKNLTLSISADPIPDNVWLDTGKWRQILINLLCNAIKFSDQGCITCHISAKALTEQRITLQAIVTDQGMGIDAEEMSSVFRPFEQTASGRIKGGTGLGLALSKEYALNMAGDLSFTSQPQQGSTFTCTVQADIQAYCAQNPAPQCSLQGLCILLVEDQEVNRDLMRQILCLANANVIEARHGQEALSLLDQNPHINMLVIDRNMPELDGIATLEIMRQRGNFLPALMVSAGLRPSDTEIQRIGLNGWLGKPFAAKDLIHAIASLTQHSSTQHSNTAFIDAHSTGEPDNSELAYFNPQAQTRLGFSPERFFTISEKGLKRIHEIIQQLANQPDPQESCRLAHSGKGIALQIGADRIAQCLAHIEQHPSQYQTAQLAELDVEIKLTQHAISEHHQRQTQSA</sequence>
<keyword evidence="7" id="KW-1133">Transmembrane helix</keyword>
<dbReference type="InterPro" id="IPR001789">
    <property type="entry name" value="Sig_transdc_resp-reg_receiver"/>
</dbReference>
<dbReference type="InterPro" id="IPR003661">
    <property type="entry name" value="HisK_dim/P_dom"/>
</dbReference>
<dbReference type="PRINTS" id="PR00344">
    <property type="entry name" value="BCTRLSENSOR"/>
</dbReference>
<dbReference type="SUPFAM" id="SSF47384">
    <property type="entry name" value="Homodimeric domain of signal transducing histidine kinase"/>
    <property type="match status" value="1"/>
</dbReference>
<evidence type="ECO:0000256" key="2">
    <source>
        <dbReference type="ARBA" id="ARBA00012438"/>
    </source>
</evidence>
<dbReference type="Pfam" id="PF00512">
    <property type="entry name" value="HisKA"/>
    <property type="match status" value="1"/>
</dbReference>
<dbReference type="InterPro" id="IPR011006">
    <property type="entry name" value="CheY-like_superfamily"/>
</dbReference>
<dbReference type="Gene3D" id="3.40.50.2300">
    <property type="match status" value="1"/>
</dbReference>
<dbReference type="Gene3D" id="1.20.120.160">
    <property type="entry name" value="HPT domain"/>
    <property type="match status" value="1"/>
</dbReference>
<protein>
    <recommendedName>
        <fullName evidence="2">histidine kinase</fullName>
        <ecNumber evidence="2">2.7.13.3</ecNumber>
    </recommendedName>
</protein>
<dbReference type="GO" id="GO:0000155">
    <property type="term" value="F:phosphorelay sensor kinase activity"/>
    <property type="evidence" value="ECO:0007669"/>
    <property type="project" value="InterPro"/>
</dbReference>
<keyword evidence="3 6" id="KW-0597">Phosphoprotein</keyword>
<dbReference type="SUPFAM" id="SSF55874">
    <property type="entry name" value="ATPase domain of HSP90 chaperone/DNA topoisomerase II/histidine kinase"/>
    <property type="match status" value="1"/>
</dbReference>
<dbReference type="PANTHER" id="PTHR43047:SF72">
    <property type="entry name" value="OSMOSENSING HISTIDINE PROTEIN KINASE SLN1"/>
    <property type="match status" value="1"/>
</dbReference>